<evidence type="ECO:0000313" key="2">
    <source>
        <dbReference type="Proteomes" id="UP001054252"/>
    </source>
</evidence>
<proteinExistence type="predicted"/>
<keyword evidence="2" id="KW-1185">Reference proteome</keyword>
<dbReference type="EMBL" id="BPVZ01000065">
    <property type="protein sequence ID" value="GKV24256.1"/>
    <property type="molecule type" value="Genomic_DNA"/>
</dbReference>
<protein>
    <submittedName>
        <fullName evidence="1">Uncharacterized protein</fullName>
    </submittedName>
</protein>
<evidence type="ECO:0000313" key="1">
    <source>
        <dbReference type="EMBL" id="GKV24256.1"/>
    </source>
</evidence>
<dbReference type="AlphaFoldDB" id="A0AAV5KIB5"/>
<accession>A0AAV5KIB5</accession>
<organism evidence="1 2">
    <name type="scientific">Rubroshorea leprosula</name>
    <dbReference type="NCBI Taxonomy" id="152421"/>
    <lineage>
        <taxon>Eukaryota</taxon>
        <taxon>Viridiplantae</taxon>
        <taxon>Streptophyta</taxon>
        <taxon>Embryophyta</taxon>
        <taxon>Tracheophyta</taxon>
        <taxon>Spermatophyta</taxon>
        <taxon>Magnoliopsida</taxon>
        <taxon>eudicotyledons</taxon>
        <taxon>Gunneridae</taxon>
        <taxon>Pentapetalae</taxon>
        <taxon>rosids</taxon>
        <taxon>malvids</taxon>
        <taxon>Malvales</taxon>
        <taxon>Dipterocarpaceae</taxon>
        <taxon>Rubroshorea</taxon>
    </lineage>
</organism>
<reference evidence="1 2" key="1">
    <citation type="journal article" date="2021" name="Commun. Biol.">
        <title>The genome of Shorea leprosula (Dipterocarpaceae) highlights the ecological relevance of drought in aseasonal tropical rainforests.</title>
        <authorList>
            <person name="Ng K.K.S."/>
            <person name="Kobayashi M.J."/>
            <person name="Fawcett J.A."/>
            <person name="Hatakeyama M."/>
            <person name="Paape T."/>
            <person name="Ng C.H."/>
            <person name="Ang C.C."/>
            <person name="Tnah L.H."/>
            <person name="Lee C.T."/>
            <person name="Nishiyama T."/>
            <person name="Sese J."/>
            <person name="O'Brien M.J."/>
            <person name="Copetti D."/>
            <person name="Mohd Noor M.I."/>
            <person name="Ong R.C."/>
            <person name="Putra M."/>
            <person name="Sireger I.Z."/>
            <person name="Indrioko S."/>
            <person name="Kosugi Y."/>
            <person name="Izuno A."/>
            <person name="Isagi Y."/>
            <person name="Lee S.L."/>
            <person name="Shimizu K.K."/>
        </authorList>
    </citation>
    <scope>NUCLEOTIDE SEQUENCE [LARGE SCALE GENOMIC DNA]</scope>
    <source>
        <strain evidence="1">214</strain>
    </source>
</reference>
<gene>
    <name evidence="1" type="ORF">SLEP1_g33888</name>
</gene>
<name>A0AAV5KIB5_9ROSI</name>
<dbReference type="Proteomes" id="UP001054252">
    <property type="component" value="Unassembled WGS sequence"/>
</dbReference>
<sequence>MCIALCDLGPGFIPVNQNTSSFSLSIKRKGFHYSL</sequence>
<comment type="caution">
    <text evidence="1">The sequence shown here is derived from an EMBL/GenBank/DDBJ whole genome shotgun (WGS) entry which is preliminary data.</text>
</comment>